<dbReference type="AlphaFoldDB" id="A0A177D5F3"/>
<reference evidence="2 3" key="1">
    <citation type="submission" date="2016-05" db="EMBL/GenBank/DDBJ databases">
        <title>Comparative analysis of secretome profiles of manganese(II)-oxidizing ascomycete fungi.</title>
        <authorList>
            <consortium name="DOE Joint Genome Institute"/>
            <person name="Zeiner C.A."/>
            <person name="Purvine S.O."/>
            <person name="Zink E.M."/>
            <person name="Wu S."/>
            <person name="Pasa-Tolic L."/>
            <person name="Chaput D.L."/>
            <person name="Haridas S."/>
            <person name="Grigoriev I.V."/>
            <person name="Santelli C.M."/>
            <person name="Hansel C.M."/>
        </authorList>
    </citation>
    <scope>NUCLEOTIDE SEQUENCE [LARGE SCALE GENOMIC DNA]</scope>
    <source>
        <strain evidence="2 3">SRC1lrK2f</strain>
    </source>
</reference>
<dbReference type="PANTHER" id="PTHR35043">
    <property type="entry name" value="TRANSCRIPTION FACTOR DOMAIN-CONTAINING PROTEIN"/>
    <property type="match status" value="1"/>
</dbReference>
<feature type="transmembrane region" description="Helical" evidence="1">
    <location>
        <begin position="270"/>
        <end position="288"/>
    </location>
</feature>
<keyword evidence="1" id="KW-0472">Membrane</keyword>
<evidence type="ECO:0000256" key="1">
    <source>
        <dbReference type="SAM" id="Phobius"/>
    </source>
</evidence>
<organism evidence="2 3">
    <name type="scientific">Alternaria alternata</name>
    <name type="common">Alternaria rot fungus</name>
    <name type="synonym">Torula alternata</name>
    <dbReference type="NCBI Taxonomy" id="5599"/>
    <lineage>
        <taxon>Eukaryota</taxon>
        <taxon>Fungi</taxon>
        <taxon>Dikarya</taxon>
        <taxon>Ascomycota</taxon>
        <taxon>Pezizomycotina</taxon>
        <taxon>Dothideomycetes</taxon>
        <taxon>Pleosporomycetidae</taxon>
        <taxon>Pleosporales</taxon>
        <taxon>Pleosporineae</taxon>
        <taxon>Pleosporaceae</taxon>
        <taxon>Alternaria</taxon>
        <taxon>Alternaria sect. Alternaria</taxon>
        <taxon>Alternaria alternata complex</taxon>
    </lineage>
</organism>
<dbReference type="OMA" id="IFETMAS"/>
<evidence type="ECO:0000313" key="3">
    <source>
        <dbReference type="Proteomes" id="UP000077248"/>
    </source>
</evidence>
<dbReference type="VEuPathDB" id="FungiDB:CC77DRAFT_1000610"/>
<dbReference type="Proteomes" id="UP000077248">
    <property type="component" value="Unassembled WGS sequence"/>
</dbReference>
<proteinExistence type="predicted"/>
<feature type="transmembrane region" description="Helical" evidence="1">
    <location>
        <begin position="309"/>
        <end position="329"/>
    </location>
</feature>
<dbReference type="GeneID" id="29108720"/>
<dbReference type="RefSeq" id="XP_018380315.1">
    <property type="nucleotide sequence ID" value="XM_018523126.1"/>
</dbReference>
<name>A0A177D5F3_ALTAL</name>
<feature type="transmembrane region" description="Helical" evidence="1">
    <location>
        <begin position="54"/>
        <end position="75"/>
    </location>
</feature>
<sequence>MSRRGWVGGPDERGTLDIVWSCVSTLFICLWSMLHLNIPSPKDTFWTIFWRKARWLLLGVLAPEVPMLFAAGQWASAKRSVKAMRDMGFDEEEWSLEHAYYADSGGFELRTVDREAIPITAKQVHYLIEHDIITLPRVTKKEIWDKSNADKVAKFLACFQTAWLTTQTIARAIQHLAITPLELSSIALALTSLTTLWYWLQKPLDVETPTLVHTKPIERIPNDRDPQLSNVYQHLSLAVATASFASIHLAGWNFSFETDWEAWLWRGNCLVMWGLLATYGTTEVVACCNERFQKLGMDTMGGYKMRWPACLWFIIPASLYAMARLALLFEVLYSMRSLPSDAFVEVKWSSFIPHI</sequence>
<evidence type="ECO:0000313" key="2">
    <source>
        <dbReference type="EMBL" id="OAG14894.1"/>
    </source>
</evidence>
<accession>A0A177D5F3</accession>
<keyword evidence="3" id="KW-1185">Reference proteome</keyword>
<gene>
    <name evidence="2" type="ORF">CC77DRAFT_1000610</name>
</gene>
<feature type="transmembrane region" description="Helical" evidence="1">
    <location>
        <begin position="16"/>
        <end position="34"/>
    </location>
</feature>
<dbReference type="KEGG" id="aalt:CC77DRAFT_1000610"/>
<dbReference type="PANTHER" id="PTHR35043:SF8">
    <property type="entry name" value="DUF4220 DOMAIN-CONTAINING PROTEIN"/>
    <property type="match status" value="1"/>
</dbReference>
<dbReference type="EMBL" id="KV441497">
    <property type="protein sequence ID" value="OAG14894.1"/>
    <property type="molecule type" value="Genomic_DNA"/>
</dbReference>
<feature type="transmembrane region" description="Helical" evidence="1">
    <location>
        <begin position="181"/>
        <end position="200"/>
    </location>
</feature>
<keyword evidence="1" id="KW-0812">Transmembrane</keyword>
<protein>
    <submittedName>
        <fullName evidence="2">Uncharacterized protein</fullName>
    </submittedName>
</protein>
<keyword evidence="1" id="KW-1133">Transmembrane helix</keyword>